<protein>
    <submittedName>
        <fullName evidence="2">6510_t:CDS:1</fullName>
    </submittedName>
</protein>
<reference evidence="2" key="1">
    <citation type="submission" date="2021-06" db="EMBL/GenBank/DDBJ databases">
        <authorList>
            <person name="Kallberg Y."/>
            <person name="Tangrot J."/>
            <person name="Rosling A."/>
        </authorList>
    </citation>
    <scope>NUCLEOTIDE SEQUENCE</scope>
    <source>
        <strain evidence="2">AZ414A</strain>
    </source>
</reference>
<gene>
    <name evidence="2" type="ORF">DEBURN_LOCUS5167</name>
</gene>
<dbReference type="EMBL" id="CAJVPK010000441">
    <property type="protein sequence ID" value="CAG8510824.1"/>
    <property type="molecule type" value="Genomic_DNA"/>
</dbReference>
<comment type="caution">
    <text evidence="2">The sequence shown here is derived from an EMBL/GenBank/DDBJ whole genome shotgun (WGS) entry which is preliminary data.</text>
</comment>
<evidence type="ECO:0000313" key="3">
    <source>
        <dbReference type="Proteomes" id="UP000789706"/>
    </source>
</evidence>
<evidence type="ECO:0000313" key="2">
    <source>
        <dbReference type="EMBL" id="CAG8510824.1"/>
    </source>
</evidence>
<dbReference type="OrthoDB" id="2339565at2759"/>
<organism evidence="2 3">
    <name type="scientific">Diversispora eburnea</name>
    <dbReference type="NCBI Taxonomy" id="1213867"/>
    <lineage>
        <taxon>Eukaryota</taxon>
        <taxon>Fungi</taxon>
        <taxon>Fungi incertae sedis</taxon>
        <taxon>Mucoromycota</taxon>
        <taxon>Glomeromycotina</taxon>
        <taxon>Glomeromycetes</taxon>
        <taxon>Diversisporales</taxon>
        <taxon>Diversisporaceae</taxon>
        <taxon>Diversispora</taxon>
    </lineage>
</organism>
<proteinExistence type="predicted"/>
<feature type="compositionally biased region" description="Low complexity" evidence="1">
    <location>
        <begin position="181"/>
        <end position="192"/>
    </location>
</feature>
<name>A0A9N8ZXI7_9GLOM</name>
<feature type="compositionally biased region" description="Polar residues" evidence="1">
    <location>
        <begin position="167"/>
        <end position="180"/>
    </location>
</feature>
<evidence type="ECO:0000256" key="1">
    <source>
        <dbReference type="SAM" id="MobiDB-lite"/>
    </source>
</evidence>
<dbReference type="AlphaFoldDB" id="A0A9N8ZXI7"/>
<dbReference type="Proteomes" id="UP000789706">
    <property type="component" value="Unassembled WGS sequence"/>
</dbReference>
<accession>A0A9N8ZXI7</accession>
<keyword evidence="3" id="KW-1185">Reference proteome</keyword>
<feature type="region of interest" description="Disordered" evidence="1">
    <location>
        <begin position="161"/>
        <end position="192"/>
    </location>
</feature>
<sequence>MATAIINFESWQNTGIPNFEILEEMTEDITFKFRKAREINISRGIKDQNIDVQSSIFNQLISKRAMESLGIKNYASDVEVYMNLLSSDKVRISDIKQALRDLLSDARKNFESLNELRIEFDKFKVNFGELYLDLDNSTSKTSSIDESKIIFSVDITRDNTKTEDSLTPHQTANISPTQNLSPTTETEFSPTSNTIETITKYPPSPSSTSNPSNNSLTTFNSLNNSLMVLIAAGLLFTFHNRNSIISLCKNTWNAKLESISIEFGSLNTFWDHQTRNIDETLTTLNSINSEMEVKLPNKIGQDTKAIWNEIYNKSLNNQRNLNAIVTKNSMLGFNS</sequence>